<reference evidence="8" key="1">
    <citation type="journal article" date="2014" name="Int. J. Syst. Evol. Microbiol.">
        <title>Complete genome sequence of Corynebacterium casei LMG S-19264T (=DSM 44701T), isolated from a smear-ripened cheese.</title>
        <authorList>
            <consortium name="US DOE Joint Genome Institute (JGI-PGF)"/>
            <person name="Walter F."/>
            <person name="Albersmeier A."/>
            <person name="Kalinowski J."/>
            <person name="Ruckert C."/>
        </authorList>
    </citation>
    <scope>NUCLEOTIDE SEQUENCE</scope>
    <source>
        <strain evidence="8">CCM 8606</strain>
    </source>
</reference>
<keyword evidence="3" id="KW-0540">Nuclease</keyword>
<evidence type="ECO:0000256" key="1">
    <source>
        <dbReference type="ARBA" id="ARBA00006620"/>
    </source>
</evidence>
<keyword evidence="4" id="KW-0255">Endonuclease</keyword>
<dbReference type="AlphaFoldDB" id="A0A8J3EZN2"/>
<protein>
    <recommendedName>
        <fullName evidence="10">Toxin HicA</fullName>
    </recommendedName>
</protein>
<evidence type="ECO:0000256" key="2">
    <source>
        <dbReference type="ARBA" id="ARBA00022649"/>
    </source>
</evidence>
<dbReference type="GO" id="GO:0016787">
    <property type="term" value="F:hydrolase activity"/>
    <property type="evidence" value="ECO:0007669"/>
    <property type="project" value="UniProtKB-KW"/>
</dbReference>
<gene>
    <name evidence="8" type="ORF">GCM10007377_16070</name>
</gene>
<keyword evidence="7" id="KW-0346">Stress response</keyword>
<evidence type="ECO:0008006" key="10">
    <source>
        <dbReference type="Google" id="ProtNLM"/>
    </source>
</evidence>
<reference evidence="8" key="2">
    <citation type="submission" date="2020-09" db="EMBL/GenBank/DDBJ databases">
        <authorList>
            <person name="Sun Q."/>
            <person name="Sedlacek I."/>
        </authorList>
    </citation>
    <scope>NUCLEOTIDE SEQUENCE</scope>
    <source>
        <strain evidence="8">CCM 8606</strain>
    </source>
</reference>
<dbReference type="InterPro" id="IPR012933">
    <property type="entry name" value="HicA_mRNA_interferase"/>
</dbReference>
<evidence type="ECO:0000256" key="4">
    <source>
        <dbReference type="ARBA" id="ARBA00022759"/>
    </source>
</evidence>
<dbReference type="InterPro" id="IPR038570">
    <property type="entry name" value="HicA_sf"/>
</dbReference>
<dbReference type="EMBL" id="BMDH01000006">
    <property type="protein sequence ID" value="GGI15472.1"/>
    <property type="molecule type" value="Genomic_DNA"/>
</dbReference>
<dbReference type="SUPFAM" id="SSF54786">
    <property type="entry name" value="YcfA/nrd intein domain"/>
    <property type="match status" value="1"/>
</dbReference>
<keyword evidence="5" id="KW-0378">Hydrolase</keyword>
<sequence>MTKQKAIIKALRKAAKARNMPFEQAPRKGGNHDIWLLDGKMIVIPRHKEIPELTTASIYKQAAEKLGKDWWK</sequence>
<dbReference type="RefSeq" id="WP_188355771.1">
    <property type="nucleotide sequence ID" value="NZ_BMDH01000006.1"/>
</dbReference>
<keyword evidence="9" id="KW-1185">Reference proteome</keyword>
<evidence type="ECO:0000256" key="5">
    <source>
        <dbReference type="ARBA" id="ARBA00022801"/>
    </source>
</evidence>
<evidence type="ECO:0000313" key="8">
    <source>
        <dbReference type="EMBL" id="GGI15472.1"/>
    </source>
</evidence>
<dbReference type="Proteomes" id="UP000619536">
    <property type="component" value="Unassembled WGS sequence"/>
</dbReference>
<evidence type="ECO:0000256" key="3">
    <source>
        <dbReference type="ARBA" id="ARBA00022722"/>
    </source>
</evidence>
<accession>A0A8J3EZN2</accession>
<evidence type="ECO:0000256" key="6">
    <source>
        <dbReference type="ARBA" id="ARBA00022884"/>
    </source>
</evidence>
<dbReference type="Pfam" id="PF07927">
    <property type="entry name" value="HicA_toxin"/>
    <property type="match status" value="1"/>
</dbReference>
<comment type="similarity">
    <text evidence="1">Belongs to the HicA mRNA interferase family.</text>
</comment>
<evidence type="ECO:0000313" key="9">
    <source>
        <dbReference type="Proteomes" id="UP000619536"/>
    </source>
</evidence>
<organism evidence="8 9">
    <name type="scientific">Galliscardovia ingluviei</name>
    <dbReference type="NCBI Taxonomy" id="1769422"/>
    <lineage>
        <taxon>Bacteria</taxon>
        <taxon>Bacillati</taxon>
        <taxon>Actinomycetota</taxon>
        <taxon>Actinomycetes</taxon>
        <taxon>Bifidobacteriales</taxon>
        <taxon>Bifidobacteriaceae</taxon>
        <taxon>Galliscardovia</taxon>
    </lineage>
</organism>
<name>A0A8J3EZN2_9BIFI</name>
<dbReference type="Gene3D" id="3.30.920.30">
    <property type="entry name" value="Hypothetical protein"/>
    <property type="match status" value="1"/>
</dbReference>
<comment type="caution">
    <text evidence="8">The sequence shown here is derived from an EMBL/GenBank/DDBJ whole genome shotgun (WGS) entry which is preliminary data.</text>
</comment>
<dbReference type="GO" id="GO:0004519">
    <property type="term" value="F:endonuclease activity"/>
    <property type="evidence" value="ECO:0007669"/>
    <property type="project" value="UniProtKB-KW"/>
</dbReference>
<keyword evidence="6" id="KW-0694">RNA-binding</keyword>
<dbReference type="GO" id="GO:0003729">
    <property type="term" value="F:mRNA binding"/>
    <property type="evidence" value="ECO:0007669"/>
    <property type="project" value="InterPro"/>
</dbReference>
<keyword evidence="2" id="KW-1277">Toxin-antitoxin system</keyword>
<proteinExistence type="inferred from homology"/>
<evidence type="ECO:0000256" key="7">
    <source>
        <dbReference type="ARBA" id="ARBA00023016"/>
    </source>
</evidence>